<evidence type="ECO:0000256" key="1">
    <source>
        <dbReference type="SAM" id="MobiDB-lite"/>
    </source>
</evidence>
<proteinExistence type="predicted"/>
<evidence type="ECO:0000313" key="4">
    <source>
        <dbReference type="Proteomes" id="UP000000763"/>
    </source>
</evidence>
<name>Q69LC8_ORYSJ</name>
<reference evidence="4" key="3">
    <citation type="journal article" date="2005" name="Nature">
        <title>The map-based sequence of the rice genome.</title>
        <authorList>
            <consortium name="International rice genome sequencing project (IRGSP)"/>
            <person name="Matsumoto T."/>
            <person name="Wu J."/>
            <person name="Kanamori H."/>
            <person name="Katayose Y."/>
            <person name="Fujisawa M."/>
            <person name="Namiki N."/>
            <person name="Mizuno H."/>
            <person name="Yamamoto K."/>
            <person name="Antonio B.A."/>
            <person name="Baba T."/>
            <person name="Sakata K."/>
            <person name="Nagamura Y."/>
            <person name="Aoki H."/>
            <person name="Arikawa K."/>
            <person name="Arita K."/>
            <person name="Bito T."/>
            <person name="Chiden Y."/>
            <person name="Fujitsuka N."/>
            <person name="Fukunaka R."/>
            <person name="Hamada M."/>
            <person name="Harada C."/>
            <person name="Hayashi A."/>
            <person name="Hijishita S."/>
            <person name="Honda M."/>
            <person name="Hosokawa S."/>
            <person name="Ichikawa Y."/>
            <person name="Idonuma A."/>
            <person name="Iijima M."/>
            <person name="Ikeda M."/>
            <person name="Ikeno M."/>
            <person name="Ito K."/>
            <person name="Ito S."/>
            <person name="Ito T."/>
            <person name="Ito Y."/>
            <person name="Ito Y."/>
            <person name="Iwabuchi A."/>
            <person name="Kamiya K."/>
            <person name="Karasawa W."/>
            <person name="Kurita K."/>
            <person name="Katagiri S."/>
            <person name="Kikuta A."/>
            <person name="Kobayashi H."/>
            <person name="Kobayashi N."/>
            <person name="Machita K."/>
            <person name="Maehara T."/>
            <person name="Masukawa M."/>
            <person name="Mizubayashi T."/>
            <person name="Mukai Y."/>
            <person name="Nagasaki H."/>
            <person name="Nagata Y."/>
            <person name="Naito S."/>
            <person name="Nakashima M."/>
            <person name="Nakama Y."/>
            <person name="Nakamichi Y."/>
            <person name="Nakamura M."/>
            <person name="Meguro A."/>
            <person name="Negishi M."/>
            <person name="Ohta I."/>
            <person name="Ohta T."/>
            <person name="Okamoto M."/>
            <person name="Ono N."/>
            <person name="Saji S."/>
            <person name="Sakaguchi M."/>
            <person name="Sakai K."/>
            <person name="Shibata M."/>
            <person name="Shimokawa T."/>
            <person name="Song J."/>
            <person name="Takazaki Y."/>
            <person name="Terasawa K."/>
            <person name="Tsugane M."/>
            <person name="Tsuji K."/>
            <person name="Ueda S."/>
            <person name="Waki K."/>
            <person name="Yamagata H."/>
            <person name="Yamamoto M."/>
            <person name="Yamamoto S."/>
            <person name="Yamane H."/>
            <person name="Yoshiki S."/>
            <person name="Yoshihara R."/>
            <person name="Yukawa K."/>
            <person name="Zhong H."/>
            <person name="Yano M."/>
            <person name="Yuan Q."/>
            <person name="Ouyang S."/>
            <person name="Liu J."/>
            <person name="Jones K.M."/>
            <person name="Gansberger K."/>
            <person name="Moffat K."/>
            <person name="Hill J."/>
            <person name="Bera J."/>
            <person name="Fadrosh D."/>
            <person name="Jin S."/>
            <person name="Johri S."/>
            <person name="Kim M."/>
            <person name="Overton L."/>
            <person name="Reardon M."/>
            <person name="Tsitrin T."/>
            <person name="Vuong H."/>
            <person name="Weaver B."/>
            <person name="Ciecko A."/>
            <person name="Tallon L."/>
            <person name="Jackson J."/>
            <person name="Pai G."/>
            <person name="Aken S.V."/>
            <person name="Utterback T."/>
            <person name="Reidmuller S."/>
            <person name="Feldblyum T."/>
            <person name="Hsiao J."/>
            <person name="Zismann V."/>
            <person name="Iobst S."/>
            <person name="de Vazeille A.R."/>
            <person name="Buell C.R."/>
            <person name="Ying K."/>
            <person name="Li Y."/>
            <person name="Lu T."/>
            <person name="Huang Y."/>
            <person name="Zhao Q."/>
            <person name="Feng Q."/>
            <person name="Zhang L."/>
            <person name="Zhu J."/>
            <person name="Weng Q."/>
            <person name="Mu J."/>
            <person name="Lu Y."/>
            <person name="Fan D."/>
            <person name="Liu Y."/>
            <person name="Guan J."/>
            <person name="Zhang Y."/>
            <person name="Yu S."/>
            <person name="Liu X."/>
            <person name="Zhang Y."/>
            <person name="Hong G."/>
            <person name="Han B."/>
            <person name="Choisne N."/>
            <person name="Demange N."/>
            <person name="Orjeda G."/>
            <person name="Samain S."/>
            <person name="Cattolico L."/>
            <person name="Pelletier E."/>
            <person name="Couloux A."/>
            <person name="Segurens B."/>
            <person name="Wincker P."/>
            <person name="D'Hont A."/>
            <person name="Scarpelli C."/>
            <person name="Weissenbach J."/>
            <person name="Salanoubat M."/>
            <person name="Quetier F."/>
            <person name="Yu Y."/>
            <person name="Kim H.R."/>
            <person name="Rambo T."/>
            <person name="Currie J."/>
            <person name="Collura K."/>
            <person name="Luo M."/>
            <person name="Yang T."/>
            <person name="Ammiraju J.S.S."/>
            <person name="Engler F."/>
            <person name="Soderlund C."/>
            <person name="Wing R.A."/>
            <person name="Palmer L.E."/>
            <person name="de la Bastide M."/>
            <person name="Spiegel L."/>
            <person name="Nascimento L."/>
            <person name="Zutavern T."/>
            <person name="O'Shaughnessy A."/>
            <person name="Dike S."/>
            <person name="Dedhia N."/>
            <person name="Preston R."/>
            <person name="Balija V."/>
            <person name="McCombie W.R."/>
            <person name="Chow T."/>
            <person name="Chen H."/>
            <person name="Chung M."/>
            <person name="Chen C."/>
            <person name="Shaw J."/>
            <person name="Wu H."/>
            <person name="Hsiao K."/>
            <person name="Chao Y."/>
            <person name="Chu M."/>
            <person name="Cheng C."/>
            <person name="Hour A."/>
            <person name="Lee P."/>
            <person name="Lin S."/>
            <person name="Lin Y."/>
            <person name="Liou J."/>
            <person name="Liu S."/>
            <person name="Hsing Y."/>
            <person name="Raghuvanshi S."/>
            <person name="Mohanty A."/>
            <person name="Bharti A.K."/>
            <person name="Gaur A."/>
            <person name="Gupta V."/>
            <person name="Kumar D."/>
            <person name="Ravi V."/>
            <person name="Vij S."/>
            <person name="Kapur A."/>
            <person name="Khurana P."/>
            <person name="Khurana P."/>
            <person name="Khurana J.P."/>
            <person name="Tyagi A.K."/>
            <person name="Gaikwad K."/>
            <person name="Singh A."/>
            <person name="Dalal V."/>
            <person name="Srivastava S."/>
            <person name="Dixit A."/>
            <person name="Pal A.K."/>
            <person name="Ghazi I.A."/>
            <person name="Yadav M."/>
            <person name="Pandit A."/>
            <person name="Bhargava A."/>
            <person name="Sureshbabu K."/>
            <person name="Batra K."/>
            <person name="Sharma T.R."/>
            <person name="Mohapatra T."/>
            <person name="Singh N.K."/>
            <person name="Messing J."/>
            <person name="Nelson A.B."/>
            <person name="Fuks G."/>
            <person name="Kavchok S."/>
            <person name="Keizer G."/>
            <person name="Linton E."/>
            <person name="Llaca V."/>
            <person name="Song R."/>
            <person name="Tanyolac B."/>
            <person name="Young S."/>
            <person name="Ho-Il K."/>
            <person name="Hahn J.H."/>
            <person name="Sangsakoo G."/>
            <person name="Vanavichit A."/>
            <person name="de Mattos Luiz.A.T."/>
            <person name="Zimmer P.D."/>
            <person name="Malone G."/>
            <person name="Dellagostin O."/>
            <person name="de Oliveira A.C."/>
            <person name="Bevan M."/>
            <person name="Bancroft I."/>
            <person name="Minx P."/>
            <person name="Cordum H."/>
            <person name="Wilson R."/>
            <person name="Cheng Z."/>
            <person name="Jin W."/>
            <person name="Jiang J."/>
            <person name="Leong S.A."/>
            <person name="Iwama H."/>
            <person name="Gojobori T."/>
            <person name="Itoh T."/>
            <person name="Niimura Y."/>
            <person name="Fujii Y."/>
            <person name="Habara T."/>
            <person name="Sakai H."/>
            <person name="Sato Y."/>
            <person name="Wilson G."/>
            <person name="Kumar K."/>
            <person name="McCouch S."/>
            <person name="Juretic N."/>
            <person name="Hoen D."/>
            <person name="Wright S."/>
            <person name="Bruskiewich R."/>
            <person name="Bureau T."/>
            <person name="Miyao A."/>
            <person name="Hirochika H."/>
            <person name="Nishikawa T."/>
            <person name="Kadowaki K."/>
            <person name="Sugiura M."/>
            <person name="Burr B."/>
            <person name="Sasaki T."/>
        </authorList>
    </citation>
    <scope>NUCLEOTIDE SEQUENCE [LARGE SCALE GENOMIC DNA]</scope>
    <source>
        <strain evidence="4">cv. Nipponbare</strain>
    </source>
</reference>
<evidence type="ECO:0000313" key="3">
    <source>
        <dbReference type="EMBL" id="BAD31795.1"/>
    </source>
</evidence>
<reference evidence="2" key="1">
    <citation type="submission" date="2002-01" db="EMBL/GenBank/DDBJ databases">
        <title>Oryza sativa nipponbare(GA3) genomic DNA, chromosome 7, PAC clone:P0496D04.</title>
        <authorList>
            <person name="Sasaki T."/>
            <person name="Matsumoto T."/>
            <person name="Yamamoto K."/>
        </authorList>
    </citation>
    <scope>NUCLEOTIDE SEQUENCE</scope>
</reference>
<reference evidence="3" key="2">
    <citation type="submission" date="2002-10" db="EMBL/GenBank/DDBJ databases">
        <title>Oryza sativa nipponbare(GA3) genomic DNA, chromosome 7, BAC clone:OSJNBa0050F10.</title>
        <authorList>
            <person name="Sasaki T."/>
            <person name="Matsumoto T."/>
            <person name="Katayose Y."/>
        </authorList>
    </citation>
    <scope>NUCLEOTIDE SEQUENCE</scope>
</reference>
<feature type="region of interest" description="Disordered" evidence="1">
    <location>
        <begin position="74"/>
        <end position="104"/>
    </location>
</feature>
<feature type="compositionally biased region" description="Basic and acidic residues" evidence="1">
    <location>
        <begin position="74"/>
        <end position="85"/>
    </location>
</feature>
<feature type="region of interest" description="Disordered" evidence="1">
    <location>
        <begin position="1"/>
        <end position="53"/>
    </location>
</feature>
<dbReference type="EMBL" id="AP005840">
    <property type="protein sequence ID" value="BAD31795.1"/>
    <property type="molecule type" value="Genomic_DNA"/>
</dbReference>
<organism evidence="3 4">
    <name type="scientific">Oryza sativa subsp. japonica</name>
    <name type="common">Rice</name>
    <dbReference type="NCBI Taxonomy" id="39947"/>
    <lineage>
        <taxon>Eukaryota</taxon>
        <taxon>Viridiplantae</taxon>
        <taxon>Streptophyta</taxon>
        <taxon>Embryophyta</taxon>
        <taxon>Tracheophyta</taxon>
        <taxon>Spermatophyta</taxon>
        <taxon>Magnoliopsida</taxon>
        <taxon>Liliopsida</taxon>
        <taxon>Poales</taxon>
        <taxon>Poaceae</taxon>
        <taxon>BOP clade</taxon>
        <taxon>Oryzoideae</taxon>
        <taxon>Oryzeae</taxon>
        <taxon>Oryzinae</taxon>
        <taxon>Oryza</taxon>
        <taxon>Oryza sativa</taxon>
    </lineage>
</organism>
<dbReference type="AlphaFoldDB" id="Q69LC8"/>
<dbReference type="Proteomes" id="UP000000763">
    <property type="component" value="Chromosome 7"/>
</dbReference>
<gene>
    <name evidence="3" type="ORF">OSJNBa0050F10.29</name>
    <name evidence="2" type="ORF">P0496D04.2</name>
</gene>
<dbReference type="EMBL" id="AP004670">
    <property type="protein sequence ID" value="BAD30775.1"/>
    <property type="molecule type" value="Genomic_DNA"/>
</dbReference>
<sequence>MEEDDGTVTAEGGCRRAVHTGEEDDDISAVEAKRHSFLHAEPPSSSSLEQQHDESIWNMTMFALGHRCRDGEGQHCGSRHWDGHRSAATPLVRRKEKGEERKER</sequence>
<reference evidence="4" key="4">
    <citation type="journal article" date="2008" name="Nucleic Acids Res.">
        <title>The rice annotation project database (RAP-DB): 2008 update.</title>
        <authorList>
            <consortium name="The rice annotation project (RAP)"/>
        </authorList>
    </citation>
    <scope>GENOME REANNOTATION</scope>
    <source>
        <strain evidence="4">cv. Nipponbare</strain>
    </source>
</reference>
<accession>Q69LC8</accession>
<evidence type="ECO:0000313" key="2">
    <source>
        <dbReference type="EMBL" id="BAD30775.1"/>
    </source>
</evidence>
<protein>
    <submittedName>
        <fullName evidence="3">Uncharacterized protein</fullName>
    </submittedName>
</protein>